<protein>
    <submittedName>
        <fullName evidence="2">Uncharacterized protein</fullName>
    </submittedName>
</protein>
<organism evidence="2 3">
    <name type="scientific">Candidatus Kaiserbacteria bacterium RIFCSPHIGHO2_01_FULL_54_36b</name>
    <dbReference type="NCBI Taxonomy" id="1798483"/>
    <lineage>
        <taxon>Bacteria</taxon>
        <taxon>Candidatus Kaiseribacteriota</taxon>
    </lineage>
</organism>
<dbReference type="AlphaFoldDB" id="A0A1F6CRH6"/>
<name>A0A1F6CRH6_9BACT</name>
<keyword evidence="1" id="KW-1133">Transmembrane helix</keyword>
<keyword evidence="1" id="KW-0812">Transmembrane</keyword>
<keyword evidence="1" id="KW-0472">Membrane</keyword>
<evidence type="ECO:0000313" key="3">
    <source>
        <dbReference type="Proteomes" id="UP000176445"/>
    </source>
</evidence>
<sequence>MSRGGPNPNVPRLQFKLDYLRSSTEQLFDILQTRRSLNLELFLGLLFIIEVIVVIVEFVKAV</sequence>
<dbReference type="Proteomes" id="UP000176445">
    <property type="component" value="Unassembled WGS sequence"/>
</dbReference>
<dbReference type="EMBL" id="MFKW01000015">
    <property type="protein sequence ID" value="OGG51788.1"/>
    <property type="molecule type" value="Genomic_DNA"/>
</dbReference>
<evidence type="ECO:0000256" key="1">
    <source>
        <dbReference type="SAM" id="Phobius"/>
    </source>
</evidence>
<comment type="caution">
    <text evidence="2">The sequence shown here is derived from an EMBL/GenBank/DDBJ whole genome shotgun (WGS) entry which is preliminary data.</text>
</comment>
<reference evidence="2 3" key="1">
    <citation type="journal article" date="2016" name="Nat. Commun.">
        <title>Thousands of microbial genomes shed light on interconnected biogeochemical processes in an aquifer system.</title>
        <authorList>
            <person name="Anantharaman K."/>
            <person name="Brown C.T."/>
            <person name="Hug L.A."/>
            <person name="Sharon I."/>
            <person name="Castelle C.J."/>
            <person name="Probst A.J."/>
            <person name="Thomas B.C."/>
            <person name="Singh A."/>
            <person name="Wilkins M.J."/>
            <person name="Karaoz U."/>
            <person name="Brodie E.L."/>
            <person name="Williams K.H."/>
            <person name="Hubbard S.S."/>
            <person name="Banfield J.F."/>
        </authorList>
    </citation>
    <scope>NUCLEOTIDE SEQUENCE [LARGE SCALE GENOMIC DNA]</scope>
</reference>
<feature type="transmembrane region" description="Helical" evidence="1">
    <location>
        <begin position="41"/>
        <end position="59"/>
    </location>
</feature>
<accession>A0A1F6CRH6</accession>
<gene>
    <name evidence="2" type="ORF">A2704_04080</name>
</gene>
<proteinExistence type="predicted"/>
<evidence type="ECO:0000313" key="2">
    <source>
        <dbReference type="EMBL" id="OGG51788.1"/>
    </source>
</evidence>